<dbReference type="Proteomes" id="UP000006514">
    <property type="component" value="Unassembled WGS sequence"/>
</dbReference>
<protein>
    <submittedName>
        <fullName evidence="2">Uncharacterized protein</fullName>
    </submittedName>
</protein>
<feature type="region of interest" description="Disordered" evidence="1">
    <location>
        <begin position="393"/>
        <end position="432"/>
    </location>
</feature>
<dbReference type="AlphaFoldDB" id="J0WVL5"/>
<sequence>MTLLVTPIEDDWPVPPLGPQQYGYLVWLRFDHEASDAGALQFNAAGDMLLNFAFRLLGEGPSDVRTHSIPIAPAPQLTEERPPIELTPPLPWSNLYVHSHVMSGGIVSCIHHGTGQFKPVLSEAQAKWVFRVVFNDVVTHNNAQATAAAARRAAKVEAALAEDNANRQSNQDGVRHDTGSDAQSLELDVQSIDDKFQRLRAHVGLWLDPSSSYPGPPASSEAWNTAMDCLKAIWDEWRDRAYDDAKTSGTRKADAWVQSVHPTSQLPHDKHELLLVQPLDDDAVLPEDAVDYRLEQEGARGSSPSVFDVMYEEWKNDSHQPGLLPGPLIPQGSAALLAQSIPPYPAVSVNDHQTGVHVADADSVARDSLQPAVQQAPDKLNTTRGEARLLVPLVPGPDNSQPASPAVREDGQHSSSTDVNVHNGQAASARKPGPSLIYLQMFQH</sequence>
<reference evidence="3" key="1">
    <citation type="journal article" date="2012" name="Science">
        <title>The Paleozoic origin of enzymatic lignin decomposition reconstructed from 31 fungal genomes.</title>
        <authorList>
            <person name="Floudas D."/>
            <person name="Binder M."/>
            <person name="Riley R."/>
            <person name="Barry K."/>
            <person name="Blanchette R.A."/>
            <person name="Henrissat B."/>
            <person name="Martinez A.T."/>
            <person name="Otillar R."/>
            <person name="Spatafora J.W."/>
            <person name="Yadav J.S."/>
            <person name="Aerts A."/>
            <person name="Benoit I."/>
            <person name="Boyd A."/>
            <person name="Carlson A."/>
            <person name="Copeland A."/>
            <person name="Coutinho P.M."/>
            <person name="de Vries R.P."/>
            <person name="Ferreira P."/>
            <person name="Findley K."/>
            <person name="Foster B."/>
            <person name="Gaskell J."/>
            <person name="Glotzer D."/>
            <person name="Gorecki P."/>
            <person name="Heitman J."/>
            <person name="Hesse C."/>
            <person name="Hori C."/>
            <person name="Igarashi K."/>
            <person name="Jurgens J.A."/>
            <person name="Kallen N."/>
            <person name="Kersten P."/>
            <person name="Kohler A."/>
            <person name="Kuees U."/>
            <person name="Kumar T.K.A."/>
            <person name="Kuo A."/>
            <person name="LaButti K."/>
            <person name="Larrondo L.F."/>
            <person name="Lindquist E."/>
            <person name="Ling A."/>
            <person name="Lombard V."/>
            <person name="Lucas S."/>
            <person name="Lundell T."/>
            <person name="Martin R."/>
            <person name="McLaughlin D.J."/>
            <person name="Morgenstern I."/>
            <person name="Morin E."/>
            <person name="Murat C."/>
            <person name="Nagy L.G."/>
            <person name="Nolan M."/>
            <person name="Ohm R.A."/>
            <person name="Patyshakuliyeva A."/>
            <person name="Rokas A."/>
            <person name="Ruiz-Duenas F.J."/>
            <person name="Sabat G."/>
            <person name="Salamov A."/>
            <person name="Samejima M."/>
            <person name="Schmutz J."/>
            <person name="Slot J.C."/>
            <person name="St John F."/>
            <person name="Stenlid J."/>
            <person name="Sun H."/>
            <person name="Sun S."/>
            <person name="Syed K."/>
            <person name="Tsang A."/>
            <person name="Wiebenga A."/>
            <person name="Young D."/>
            <person name="Pisabarro A."/>
            <person name="Eastwood D.C."/>
            <person name="Martin F."/>
            <person name="Cullen D."/>
            <person name="Grigoriev I.V."/>
            <person name="Hibbett D.S."/>
        </authorList>
    </citation>
    <scope>NUCLEOTIDE SEQUENCE [LARGE SCALE GENOMIC DNA]</scope>
    <source>
        <strain evidence="3">TFB10046</strain>
    </source>
</reference>
<accession>J0WVL5</accession>
<dbReference type="EMBL" id="JH687817">
    <property type="protein sequence ID" value="EJD39059.1"/>
    <property type="molecule type" value="Genomic_DNA"/>
</dbReference>
<evidence type="ECO:0000313" key="3">
    <source>
        <dbReference type="Proteomes" id="UP000006514"/>
    </source>
</evidence>
<name>J0WVL5_AURST</name>
<dbReference type="KEGG" id="adl:AURDEDRAFT_171855"/>
<feature type="compositionally biased region" description="Polar residues" evidence="1">
    <location>
        <begin position="413"/>
        <end position="426"/>
    </location>
</feature>
<organism evidence="2 3">
    <name type="scientific">Auricularia subglabra (strain TFB-10046 / SS5)</name>
    <name type="common">White-rot fungus</name>
    <name type="synonym">Auricularia delicata (strain TFB10046)</name>
    <dbReference type="NCBI Taxonomy" id="717982"/>
    <lineage>
        <taxon>Eukaryota</taxon>
        <taxon>Fungi</taxon>
        <taxon>Dikarya</taxon>
        <taxon>Basidiomycota</taxon>
        <taxon>Agaricomycotina</taxon>
        <taxon>Agaricomycetes</taxon>
        <taxon>Auriculariales</taxon>
        <taxon>Auriculariaceae</taxon>
        <taxon>Auricularia</taxon>
    </lineage>
</organism>
<keyword evidence="3" id="KW-1185">Reference proteome</keyword>
<evidence type="ECO:0000313" key="2">
    <source>
        <dbReference type="EMBL" id="EJD39059.1"/>
    </source>
</evidence>
<proteinExistence type="predicted"/>
<evidence type="ECO:0000256" key="1">
    <source>
        <dbReference type="SAM" id="MobiDB-lite"/>
    </source>
</evidence>
<gene>
    <name evidence="2" type="ORF">AURDEDRAFT_171855</name>
</gene>
<feature type="region of interest" description="Disordered" evidence="1">
    <location>
        <begin position="161"/>
        <end position="180"/>
    </location>
</feature>
<dbReference type="InParanoid" id="J0WVL5"/>